<feature type="domain" description="C2 NT-type" evidence="2">
    <location>
        <begin position="9"/>
        <end position="172"/>
    </location>
</feature>
<reference evidence="3 4" key="1">
    <citation type="journal article" date="2022" name="Nat. Genet.">
        <title>Improved pea reference genome and pan-genome highlight genomic features and evolutionary characteristics.</title>
        <authorList>
            <person name="Yang T."/>
            <person name="Liu R."/>
            <person name="Luo Y."/>
            <person name="Hu S."/>
            <person name="Wang D."/>
            <person name="Wang C."/>
            <person name="Pandey M.K."/>
            <person name="Ge S."/>
            <person name="Xu Q."/>
            <person name="Li N."/>
            <person name="Li G."/>
            <person name="Huang Y."/>
            <person name="Saxena R.K."/>
            <person name="Ji Y."/>
            <person name="Li M."/>
            <person name="Yan X."/>
            <person name="He Y."/>
            <person name="Liu Y."/>
            <person name="Wang X."/>
            <person name="Xiang C."/>
            <person name="Varshney R.K."/>
            <person name="Ding H."/>
            <person name="Gao S."/>
            <person name="Zong X."/>
        </authorList>
    </citation>
    <scope>NUCLEOTIDE SEQUENCE [LARGE SCALE GENOMIC DNA]</scope>
    <source>
        <strain evidence="3 4">cv. Zhongwan 6</strain>
    </source>
</reference>
<name>A0A9D4XQ15_PEA</name>
<dbReference type="AlphaFoldDB" id="A0A9D4XQ15"/>
<dbReference type="Pfam" id="PF10358">
    <property type="entry name" value="NT-C2"/>
    <property type="match status" value="1"/>
</dbReference>
<organism evidence="3 4">
    <name type="scientific">Pisum sativum</name>
    <name type="common">Garden pea</name>
    <name type="synonym">Lathyrus oleraceus</name>
    <dbReference type="NCBI Taxonomy" id="3888"/>
    <lineage>
        <taxon>Eukaryota</taxon>
        <taxon>Viridiplantae</taxon>
        <taxon>Streptophyta</taxon>
        <taxon>Embryophyta</taxon>
        <taxon>Tracheophyta</taxon>
        <taxon>Spermatophyta</taxon>
        <taxon>Magnoliopsida</taxon>
        <taxon>eudicotyledons</taxon>
        <taxon>Gunneridae</taxon>
        <taxon>Pentapetalae</taxon>
        <taxon>rosids</taxon>
        <taxon>fabids</taxon>
        <taxon>Fabales</taxon>
        <taxon>Fabaceae</taxon>
        <taxon>Papilionoideae</taxon>
        <taxon>50 kb inversion clade</taxon>
        <taxon>NPAAA clade</taxon>
        <taxon>Hologalegina</taxon>
        <taxon>IRL clade</taxon>
        <taxon>Fabeae</taxon>
        <taxon>Lathyrus</taxon>
    </lineage>
</organism>
<dbReference type="EMBL" id="JAMSHJ010000003">
    <property type="protein sequence ID" value="KAI5425276.1"/>
    <property type="molecule type" value="Genomic_DNA"/>
</dbReference>
<comment type="caution">
    <text evidence="3">The sequence shown here is derived from an EMBL/GenBank/DDBJ whole genome shotgun (WGS) entry which is preliminary data.</text>
</comment>
<keyword evidence="4" id="KW-1185">Reference proteome</keyword>
<dbReference type="OrthoDB" id="1408343at2759"/>
<dbReference type="PANTHER" id="PTHR31182">
    <property type="entry name" value="C2 NT-TYPE DOMAIN-CONTAINING PROTEIN"/>
    <property type="match status" value="1"/>
</dbReference>
<evidence type="ECO:0000256" key="1">
    <source>
        <dbReference type="SAM" id="MobiDB-lite"/>
    </source>
</evidence>
<gene>
    <name evidence="3" type="ORF">KIW84_031178</name>
</gene>
<dbReference type="Gramene" id="Psat03G0117800-T1">
    <property type="protein sequence ID" value="KAI5425276.1"/>
    <property type="gene ID" value="KIW84_031178"/>
</dbReference>
<dbReference type="PROSITE" id="PS51840">
    <property type="entry name" value="C2_NT"/>
    <property type="match status" value="1"/>
</dbReference>
<evidence type="ECO:0000313" key="3">
    <source>
        <dbReference type="EMBL" id="KAI5425276.1"/>
    </source>
</evidence>
<evidence type="ECO:0000313" key="4">
    <source>
        <dbReference type="Proteomes" id="UP001058974"/>
    </source>
</evidence>
<dbReference type="PANTHER" id="PTHR31182:SF23">
    <property type="entry name" value="SPLICING FACTOR 3A SUBUNIT"/>
    <property type="match status" value="1"/>
</dbReference>
<sequence>MVVKMMRWRPWPPLVTKNYHVRLTVKKLTGCDLLRQSCSRLTVEIKWKGSKSSTLASLRRSSVARNFTREADIECDGADFVVNFDEEFQKFCNLNGYKDNVVHPWEIAFNLFYGLNEKRKKKRVVVGTALLNIAEFANSTDENGFDLNIPLTIAGGSAQHSPSLCISISLMEVRGAQEKTLSVHRSVVPVSSPQAESGDSMITEKEGLSANKAGFWKVKSFTEFVSSRKSQKQCRGEEGSSDSKCSGSGDGNPSYAVDSDSLDDFGGDSDEGNEDSCVGNSFGYGTLASANAGGSHSYYSNTRVNCDDGDWVYYSYRMPDAGRSQMEDSTVSSSESYLSQSIKRSILPWRKRKLSFRSPKGVRGEPLIKKDYAEDGGDDIDFDRRQLSSDESFSSKFLKIEDNWCSEFGDDMFVVGKWEQKEITSRDGHMKLETQVFFASIDQRSERAAGESACTVLVAVIADWFQNYHDHMPVKSQFDTLIRDGSLEWRNLCENETYRNRFLDGHFDLETVVEAKIRLLSVVPDKSFIGFFHPEGMDEERFEFLRGSMSFDNIWDEISGSEHEWLSNGEPHLFIVSWNDHFFILKVESDCYYIIDTLGERLFEGCNEAYILKFDSNTVIHKTQDVAQSSSNNETTGSDRQTVAQVFERNNKPEQQVDNGNEVDSIAEQEDDKVVCRGKEACKEYIKSFLAAIPIRELQADITKNNITFSPHQRLQIEFHYTQLLQSCLSSSPLEEATEAAAETLALAINEIST</sequence>
<proteinExistence type="predicted"/>
<evidence type="ECO:0000259" key="2">
    <source>
        <dbReference type="PROSITE" id="PS51840"/>
    </source>
</evidence>
<dbReference type="InterPro" id="IPR019448">
    <property type="entry name" value="NT-C2"/>
</dbReference>
<protein>
    <recommendedName>
        <fullName evidence="2">C2 NT-type domain-containing protein</fullName>
    </recommendedName>
</protein>
<dbReference type="Proteomes" id="UP001058974">
    <property type="component" value="Chromosome 3"/>
</dbReference>
<accession>A0A9D4XQ15</accession>
<feature type="compositionally biased region" description="Acidic residues" evidence="1">
    <location>
        <begin position="260"/>
        <end position="273"/>
    </location>
</feature>
<feature type="region of interest" description="Disordered" evidence="1">
    <location>
        <begin position="230"/>
        <end position="273"/>
    </location>
</feature>